<evidence type="ECO:0000313" key="4">
    <source>
        <dbReference type="Proteomes" id="UP000557717"/>
    </source>
</evidence>
<organism evidence="3 4">
    <name type="scientific">Haloferula luteola</name>
    <dbReference type="NCBI Taxonomy" id="595692"/>
    <lineage>
        <taxon>Bacteria</taxon>
        <taxon>Pseudomonadati</taxon>
        <taxon>Verrucomicrobiota</taxon>
        <taxon>Verrucomicrobiia</taxon>
        <taxon>Verrucomicrobiales</taxon>
        <taxon>Verrucomicrobiaceae</taxon>
        <taxon>Haloferula</taxon>
    </lineage>
</organism>
<dbReference type="InterPro" id="IPR011050">
    <property type="entry name" value="Pectin_lyase_fold/virulence"/>
</dbReference>
<dbReference type="NCBIfam" id="TIGR02601">
    <property type="entry name" value="autotrns_rpt"/>
    <property type="match status" value="3"/>
</dbReference>
<dbReference type="PANTHER" id="PTHR35037">
    <property type="entry name" value="C-TERMINAL REGION OF AIDA-LIKE PROTEIN"/>
    <property type="match status" value="1"/>
</dbReference>
<dbReference type="EMBL" id="JACHFD010000004">
    <property type="protein sequence ID" value="MBB5350762.1"/>
    <property type="molecule type" value="Genomic_DNA"/>
</dbReference>
<dbReference type="InterPro" id="IPR051551">
    <property type="entry name" value="Autotransporter_adhesion"/>
</dbReference>
<reference evidence="3 4" key="1">
    <citation type="submission" date="2020-08" db="EMBL/GenBank/DDBJ databases">
        <title>Genomic Encyclopedia of Type Strains, Phase IV (KMG-IV): sequencing the most valuable type-strain genomes for metagenomic binning, comparative biology and taxonomic classification.</title>
        <authorList>
            <person name="Goeker M."/>
        </authorList>
    </citation>
    <scope>NUCLEOTIDE SEQUENCE [LARGE SCALE GENOMIC DNA]</scope>
    <source>
        <strain evidence="3 4">YC6886</strain>
    </source>
</reference>
<dbReference type="RefSeq" id="WP_184016338.1">
    <property type="nucleotide sequence ID" value="NZ_JACHFD010000004.1"/>
</dbReference>
<keyword evidence="1 2" id="KW-0732">Signal</keyword>
<dbReference type="Proteomes" id="UP000557717">
    <property type="component" value="Unassembled WGS sequence"/>
</dbReference>
<sequence length="1290" mass="131011">MNLNSLSLPGRERLLQAAVRMFPATSCLLAGAAMTFPQSAQASDWTGATDANWATATNWSAGVPASPEQAVVNLTTPFVATISSVISEAPQVLYVGSESGATGQVDMTGGSISVVDESLIGTQSGTGSLNLSAGAITSTGRMLFGFEGGNGRLEMSGGSIHTSGGGRLIFGYNGASDSVVSGGSIQALKEVWIGEGASSLGKLELTGSGEITTDNWVAIGRTDGNGTLNMSGGSFSKTGSADTHFIIAAGGTGVLNQSGGELSAVGTVWVGENGAATYDLSGTAVLEAPDGVTIAVNQASSSTLSLTGTAEMNTSFLRGGGGYAVATFEGGQVIATADNDDFMSGLDTVELVGAGLQIDTAGHSLEIGQVLEGSGGLVKSGEGRLRLGGYNLYSGATTVEAGTLVMLADDPFTLDTSGNLEVQDGASLQIETELINDFLQPSQMTLGDCHFGVELGDASEVLPTQAVVEVTDTLTVNGEVKIDLSGENLVTGEVVMLTFDSAKRTGSGSFVLGSIPQGLTAQVVESPNKFGTGKGAVVLEIQSIAPHLLWAGSEGSDWMATHNWDLESDFSDASYEEMAWLTFDDYADLMDVELNAVVAPSSVRFTPSKGIDYHLSGSGSIDGSTGLVKEGAGSLTIDAMAHTYTGTTRIAGGTLEVPSLGAGGEASPLGAASAAPENLVLDGGTLAFSSTEAFSTNRGLTIAAAGGGLSHTADLTLTGEFLGQGGVLSKTGSGKLEFATNMNGVGALHIGGGTVVPSGGEGQELHLTGDLWVSHLEGISASLEATGTTVEIGGWFAMGRGNGSGQTGRATFVDATVSSFAMSLGYNNNLADNDSVQELTLEGSTVWNVTTDDMIIGENVGANAIVTLRDTAQLKAADTVHFGRNGSGTLYVEDDAVFTPQRWFTLGRYVDSKGTAYVEGGTLNLTSADQYLIVGENGTGEIFISNGGRVAVNGARTALAPTAEGVGTIHLQTGGTLETRVVDEGTGTGGSSTVEFDGGTLVALGDSSEFMKVDTATISAQGGTIDSGGFIVATTQVFSGAGGITKRGSGMLTLKSTQTYTGTTRVEAGTLITQSAETLVDTASVEISLGAQWNLNFTGEETVASLTLNGVALPAGVYNSTHVSGALTGTGSIRVGEATADAFATWIAGYFSDVEDLLPTADPDGDGQSNLVEFLLGGNPADGGDGAKIVVSTVDTDGDEMDELVLTVAVPTATPAFTAATAPFAIYEGARIEIQGGPDLSSFDSPVTEVSPQVDGLEDAPAGYEYRSFRLDASEGLTDRGFLRVGIGES</sequence>
<dbReference type="SUPFAM" id="SSF51126">
    <property type="entry name" value="Pectin lyase-like"/>
    <property type="match status" value="2"/>
</dbReference>
<keyword evidence="4" id="KW-1185">Reference proteome</keyword>
<accession>A0A840UYA6</accession>
<evidence type="ECO:0000313" key="3">
    <source>
        <dbReference type="EMBL" id="MBB5350762.1"/>
    </source>
</evidence>
<name>A0A840UYA6_9BACT</name>
<proteinExistence type="predicted"/>
<comment type="caution">
    <text evidence="3">The sequence shown here is derived from an EMBL/GenBank/DDBJ whole genome shotgun (WGS) entry which is preliminary data.</text>
</comment>
<feature type="signal peptide" evidence="2">
    <location>
        <begin position="1"/>
        <end position="42"/>
    </location>
</feature>
<dbReference type="NCBIfam" id="TIGR04393">
    <property type="entry name" value="rpt_T5SS_PEPC"/>
    <property type="match status" value="1"/>
</dbReference>
<dbReference type="PANTHER" id="PTHR35037:SF3">
    <property type="entry name" value="C-TERMINAL REGION OF AIDA-LIKE PROTEIN"/>
    <property type="match status" value="1"/>
</dbReference>
<dbReference type="InterPro" id="IPR013425">
    <property type="entry name" value="Autotrns_rpt"/>
</dbReference>
<evidence type="ECO:0000256" key="1">
    <source>
        <dbReference type="ARBA" id="ARBA00022729"/>
    </source>
</evidence>
<feature type="chain" id="PRO_5032421777" evidence="2">
    <location>
        <begin position="43"/>
        <end position="1290"/>
    </location>
</feature>
<evidence type="ECO:0000256" key="2">
    <source>
        <dbReference type="SAM" id="SignalP"/>
    </source>
</evidence>
<dbReference type="InterPro" id="IPR030895">
    <property type="entry name" value="T5SS_PEPC_rpt"/>
</dbReference>
<dbReference type="Pfam" id="PF12951">
    <property type="entry name" value="PATR"/>
    <property type="match status" value="3"/>
</dbReference>
<gene>
    <name evidence="3" type="ORF">HNR46_000996</name>
</gene>
<protein>
    <submittedName>
        <fullName evidence="3">Autotransporter-associated beta strand protein/T5SS/PEP-CTERM-associated repeat protein</fullName>
    </submittedName>
</protein>